<sequence length="62" mass="6922">MSFLLLIIAFLAFMWCFLQFGKRYPKALYALVPVVAFGLVAAYSVGLLADCEQPFCVNIAEQ</sequence>
<feature type="transmembrane region" description="Helical" evidence="1">
    <location>
        <begin position="28"/>
        <end position="49"/>
    </location>
</feature>
<evidence type="ECO:0000256" key="1">
    <source>
        <dbReference type="SAM" id="Phobius"/>
    </source>
</evidence>
<dbReference type="EMBL" id="MH547560">
    <property type="protein sequence ID" value="AXV45897.1"/>
    <property type="molecule type" value="Genomic_DNA"/>
</dbReference>
<organism evidence="2">
    <name type="scientific">Pseudomonas aeruginosa</name>
    <dbReference type="NCBI Taxonomy" id="287"/>
    <lineage>
        <taxon>Bacteria</taxon>
        <taxon>Pseudomonadati</taxon>
        <taxon>Pseudomonadota</taxon>
        <taxon>Gammaproteobacteria</taxon>
        <taxon>Pseudomonadales</taxon>
        <taxon>Pseudomonadaceae</taxon>
        <taxon>Pseudomonas</taxon>
    </lineage>
</organism>
<reference evidence="2" key="1">
    <citation type="submission" date="2018-06" db="EMBL/GenBank/DDBJ databases">
        <title>Complete Sequence of plasmid pMKPA34-1 and pMKPA34-2 isolated from MDR P. aeruginosa.</title>
        <authorList>
            <person name="Subedi D."/>
            <person name="Kohli G.S."/>
            <person name="Vijay A.K."/>
            <person name="Rice S.A."/>
            <person name="Willcox M."/>
        </authorList>
    </citation>
    <scope>NUCLEOTIDE SEQUENCE</scope>
    <source>
        <strain evidence="2">PA34</strain>
        <plasmid evidence="2">pMKPA34-1</plasmid>
    </source>
</reference>
<keyword evidence="1" id="KW-0472">Membrane</keyword>
<keyword evidence="1" id="KW-0812">Transmembrane</keyword>
<geneLocation type="plasmid" evidence="2">
    <name>pMKPA34-1</name>
</geneLocation>
<accession>A0A385FW91</accession>
<gene>
    <name evidence="2" type="ORF">pMKPA34_0054</name>
</gene>
<protein>
    <submittedName>
        <fullName evidence="2">Uncharacterized protein</fullName>
    </submittedName>
</protein>
<keyword evidence="2" id="KW-0614">Plasmid</keyword>
<name>A0A385FW91_PSEAI</name>
<proteinExistence type="predicted"/>
<dbReference type="AlphaFoldDB" id="A0A385FW91"/>
<keyword evidence="1" id="KW-1133">Transmembrane helix</keyword>
<evidence type="ECO:0000313" key="2">
    <source>
        <dbReference type="EMBL" id="AXV45897.1"/>
    </source>
</evidence>